<feature type="transmembrane region" description="Helical" evidence="18">
    <location>
        <begin position="307"/>
        <end position="326"/>
    </location>
</feature>
<evidence type="ECO:0000313" key="20">
    <source>
        <dbReference type="EMBL" id="TNC61818.1"/>
    </source>
</evidence>
<dbReference type="PANTHER" id="PTHR43065">
    <property type="entry name" value="SENSOR HISTIDINE KINASE"/>
    <property type="match status" value="1"/>
</dbReference>
<evidence type="ECO:0000256" key="3">
    <source>
        <dbReference type="ARBA" id="ARBA00012438"/>
    </source>
</evidence>
<feature type="domain" description="Histidine kinase" evidence="19">
    <location>
        <begin position="401"/>
        <end position="614"/>
    </location>
</feature>
<keyword evidence="6" id="KW-0597">Phosphoprotein</keyword>
<gene>
    <name evidence="20" type="ORF">FHG71_20930</name>
</gene>
<keyword evidence="14 18" id="KW-0472">Membrane</keyword>
<keyword evidence="7" id="KW-0808">Transferase</keyword>
<dbReference type="GO" id="GO:0000155">
    <property type="term" value="F:phosphorelay sensor kinase activity"/>
    <property type="evidence" value="ECO:0007669"/>
    <property type="project" value="InterPro"/>
</dbReference>
<comment type="caution">
    <text evidence="20">The sequence shown here is derived from an EMBL/GenBank/DDBJ whole genome shotgun (WGS) entry which is preliminary data.</text>
</comment>
<evidence type="ECO:0000256" key="14">
    <source>
        <dbReference type="ARBA" id="ARBA00023136"/>
    </source>
</evidence>
<dbReference type="GO" id="GO:0005524">
    <property type="term" value="F:ATP binding"/>
    <property type="evidence" value="ECO:0007669"/>
    <property type="project" value="UniProtKB-KW"/>
</dbReference>
<dbReference type="RefSeq" id="WP_139083641.1">
    <property type="nucleotide sequence ID" value="NZ_VDFV01000064.1"/>
</dbReference>
<evidence type="ECO:0000313" key="21">
    <source>
        <dbReference type="Proteomes" id="UP000305709"/>
    </source>
</evidence>
<evidence type="ECO:0000256" key="12">
    <source>
        <dbReference type="ARBA" id="ARBA00022989"/>
    </source>
</evidence>
<evidence type="ECO:0000256" key="4">
    <source>
        <dbReference type="ARBA" id="ARBA00022475"/>
    </source>
</evidence>
<dbReference type="Gene3D" id="3.30.450.20">
    <property type="entry name" value="PAS domain"/>
    <property type="match status" value="2"/>
</dbReference>
<keyword evidence="5" id="KW-0997">Cell inner membrane</keyword>
<keyword evidence="9" id="KW-0547">Nucleotide-binding</keyword>
<dbReference type="InterPro" id="IPR036097">
    <property type="entry name" value="HisK_dim/P_sf"/>
</dbReference>
<evidence type="ECO:0000256" key="8">
    <source>
        <dbReference type="ARBA" id="ARBA00022692"/>
    </source>
</evidence>
<dbReference type="PRINTS" id="PR00344">
    <property type="entry name" value="BCTRLSENSOR"/>
</dbReference>
<dbReference type="InterPro" id="IPR005467">
    <property type="entry name" value="His_kinase_dom"/>
</dbReference>
<dbReference type="CDD" id="cd12914">
    <property type="entry name" value="PDC1_DGC_like"/>
    <property type="match status" value="1"/>
</dbReference>
<dbReference type="SUPFAM" id="SSF55874">
    <property type="entry name" value="ATPase domain of HSP90 chaperone/DNA topoisomerase II/histidine kinase"/>
    <property type="match status" value="1"/>
</dbReference>
<dbReference type="PANTHER" id="PTHR43065:SF46">
    <property type="entry name" value="C4-DICARBOXYLATE TRANSPORT SENSOR PROTEIN DCTB"/>
    <property type="match status" value="1"/>
</dbReference>
<dbReference type="AlphaFoldDB" id="A0A5C4NA54"/>
<evidence type="ECO:0000256" key="7">
    <source>
        <dbReference type="ARBA" id="ARBA00022679"/>
    </source>
</evidence>
<keyword evidence="11" id="KW-0067">ATP-binding</keyword>
<evidence type="ECO:0000256" key="11">
    <source>
        <dbReference type="ARBA" id="ARBA00022840"/>
    </source>
</evidence>
<protein>
    <recommendedName>
        <fullName evidence="16">C4-dicarboxylate transport sensor protein DctB</fullName>
        <ecNumber evidence="3">2.7.13.3</ecNumber>
    </recommendedName>
</protein>
<evidence type="ECO:0000256" key="6">
    <source>
        <dbReference type="ARBA" id="ARBA00022553"/>
    </source>
</evidence>
<dbReference type="SUPFAM" id="SSF47384">
    <property type="entry name" value="Homodimeric domain of signal transducing histidine kinase"/>
    <property type="match status" value="1"/>
</dbReference>
<evidence type="ECO:0000256" key="1">
    <source>
        <dbReference type="ARBA" id="ARBA00000085"/>
    </source>
</evidence>
<dbReference type="InterPro" id="IPR004358">
    <property type="entry name" value="Sig_transdc_His_kin-like_C"/>
</dbReference>
<dbReference type="Gene3D" id="1.10.287.130">
    <property type="match status" value="1"/>
</dbReference>
<evidence type="ECO:0000256" key="9">
    <source>
        <dbReference type="ARBA" id="ARBA00022741"/>
    </source>
</evidence>
<evidence type="ECO:0000256" key="15">
    <source>
        <dbReference type="ARBA" id="ARBA00059004"/>
    </source>
</evidence>
<evidence type="ECO:0000256" key="13">
    <source>
        <dbReference type="ARBA" id="ARBA00023012"/>
    </source>
</evidence>
<keyword evidence="13" id="KW-0902">Two-component regulatory system</keyword>
<keyword evidence="12 18" id="KW-1133">Transmembrane helix</keyword>
<comment type="subcellular location">
    <subcellularLocation>
        <location evidence="2">Cell inner membrane</location>
        <topology evidence="2">Multi-pass membrane protein</topology>
    </subcellularLocation>
</comment>
<evidence type="ECO:0000256" key="10">
    <source>
        <dbReference type="ARBA" id="ARBA00022777"/>
    </source>
</evidence>
<keyword evidence="4" id="KW-1003">Cell membrane</keyword>
<comment type="catalytic activity">
    <reaction evidence="1">
        <text>ATP + protein L-histidine = ADP + protein N-phospho-L-histidine.</text>
        <dbReference type="EC" id="2.7.13.3"/>
    </reaction>
</comment>
<dbReference type="OrthoDB" id="7568856at2"/>
<dbReference type="Proteomes" id="UP000305709">
    <property type="component" value="Unassembled WGS sequence"/>
</dbReference>
<dbReference type="InterPro" id="IPR036890">
    <property type="entry name" value="HATPase_C_sf"/>
</dbReference>
<evidence type="ECO:0000256" key="18">
    <source>
        <dbReference type="SAM" id="Phobius"/>
    </source>
</evidence>
<dbReference type="PROSITE" id="PS50109">
    <property type="entry name" value="HIS_KIN"/>
    <property type="match status" value="1"/>
</dbReference>
<organism evidence="20 21">
    <name type="scientific">Rubellimicrobium roseum</name>
    <dbReference type="NCBI Taxonomy" id="687525"/>
    <lineage>
        <taxon>Bacteria</taxon>
        <taxon>Pseudomonadati</taxon>
        <taxon>Pseudomonadota</taxon>
        <taxon>Alphaproteobacteria</taxon>
        <taxon>Rhodobacterales</taxon>
        <taxon>Roseobacteraceae</taxon>
        <taxon>Rubellimicrobium</taxon>
    </lineage>
</organism>
<dbReference type="FunFam" id="3.30.450.20:FF:000127">
    <property type="entry name" value="C4-dicarboxylate transport sensor protein"/>
    <property type="match status" value="1"/>
</dbReference>
<keyword evidence="10 20" id="KW-0418">Kinase</keyword>
<dbReference type="InterPro" id="IPR003594">
    <property type="entry name" value="HATPase_dom"/>
</dbReference>
<sequence length="624" mass="67951">MAQSREADRFKNESARVLAVCFVLAVALAIGVGQAATQFHLREGQARAEAMLNLTASALSGWLRRFEIVPQLLADDEPLRRLVMEPHAIDTEYRVSEAHRWLEERNAILGSSEIYVIGLDGTTLAASNHARPDSFVGQNFSYRPYFTEARSGRVGRFFGLGTTSGIRGYYFAGPIRDLAGRIVGVIAVKVGVDKVEAEWRSGVERIIVSDADGIAFMSSEPDWLYAAFKPLTAERLARAQASKRYADVTPREARVDRTAAGEVDLVTVGSRAAHLVEYIEVRRFMPAAGWSLHVLLDAAPLRAQARIVTGLFIALLGASALGLIALRQWRQRERDRLAMKEAAKIELERRVEERTVELETANRLIAAEVMERRATETELRRTQADLVQAGKLSALGRISAALSHEINQPLAAVRNYADSATLLIDRGETDRVRGNLHQILKLVDRMAAISRHLREVARKPETALQGVNLAEAVAEALAVCAARLAAVGAEVKTDLPEELGPARAGPVRLQQVLVNLLTNAADAVEGREMRRIHLFARRVGTRIFLTVSDSGPGVAPAIADRIFDPFFTTKGIGAGLGLGLSISYNIIKDFGGHLTVDRGLEGGAAFVVALDVADPGEQRGMAAE</sequence>
<dbReference type="SMART" id="SM00388">
    <property type="entry name" value="HisKA"/>
    <property type="match status" value="1"/>
</dbReference>
<dbReference type="Pfam" id="PF02518">
    <property type="entry name" value="HATPase_c"/>
    <property type="match status" value="1"/>
</dbReference>
<dbReference type="GO" id="GO:0005886">
    <property type="term" value="C:plasma membrane"/>
    <property type="evidence" value="ECO:0007669"/>
    <property type="project" value="UniProtKB-SubCell"/>
</dbReference>
<accession>A0A5C4NA54</accession>
<dbReference type="InterPro" id="IPR003661">
    <property type="entry name" value="HisK_dim/P_dom"/>
</dbReference>
<dbReference type="SUPFAM" id="SSF103190">
    <property type="entry name" value="Sensory domain-like"/>
    <property type="match status" value="1"/>
</dbReference>
<dbReference type="InterPro" id="IPR017055">
    <property type="entry name" value="Sig_transdc_His_kinase_DctB"/>
</dbReference>
<keyword evidence="8 18" id="KW-0812">Transmembrane</keyword>
<evidence type="ECO:0000256" key="5">
    <source>
        <dbReference type="ARBA" id="ARBA00022519"/>
    </source>
</evidence>
<dbReference type="InterPro" id="IPR029151">
    <property type="entry name" value="Sensor-like_sf"/>
</dbReference>
<keyword evidence="21" id="KW-1185">Reference proteome</keyword>
<dbReference type="EMBL" id="VDFV01000064">
    <property type="protein sequence ID" value="TNC61818.1"/>
    <property type="molecule type" value="Genomic_DNA"/>
</dbReference>
<evidence type="ECO:0000259" key="19">
    <source>
        <dbReference type="PROSITE" id="PS50109"/>
    </source>
</evidence>
<name>A0A5C4NA54_9RHOB</name>
<dbReference type="PIRSF" id="PIRSF036431">
    <property type="entry name" value="STHK_DctB"/>
    <property type="match status" value="1"/>
</dbReference>
<proteinExistence type="predicted"/>
<dbReference type="FunFam" id="1.10.287.130:FF:000049">
    <property type="entry name" value="C4-dicarboxylate transport sensor protein DctB"/>
    <property type="match status" value="1"/>
</dbReference>
<dbReference type="SMART" id="SM00387">
    <property type="entry name" value="HATPase_c"/>
    <property type="match status" value="1"/>
</dbReference>
<dbReference type="Gene3D" id="3.30.565.10">
    <property type="entry name" value="Histidine kinase-like ATPase, C-terminal domain"/>
    <property type="match status" value="1"/>
</dbReference>
<keyword evidence="17" id="KW-0175">Coiled coil</keyword>
<evidence type="ECO:0000256" key="16">
    <source>
        <dbReference type="ARBA" id="ARBA00073143"/>
    </source>
</evidence>
<comment type="function">
    <text evidence="15">Member of the two-component regulatory system DctB/DctD involved in the transport of C4-dicarboxylates. DctB functions as a membrane-associated protein kinase that phosphorylates DctD in response to environmental signals.</text>
</comment>
<dbReference type="Pfam" id="PF00512">
    <property type="entry name" value="HisKA"/>
    <property type="match status" value="1"/>
</dbReference>
<evidence type="ECO:0000256" key="17">
    <source>
        <dbReference type="SAM" id="Coils"/>
    </source>
</evidence>
<dbReference type="CDD" id="cd00082">
    <property type="entry name" value="HisKA"/>
    <property type="match status" value="1"/>
</dbReference>
<evidence type="ECO:0000256" key="2">
    <source>
        <dbReference type="ARBA" id="ARBA00004429"/>
    </source>
</evidence>
<reference evidence="20 21" key="1">
    <citation type="submission" date="2019-06" db="EMBL/GenBank/DDBJ databases">
        <authorList>
            <person name="Jiang L."/>
        </authorList>
    </citation>
    <scope>NUCLEOTIDE SEQUENCE [LARGE SCALE GENOMIC DNA]</scope>
    <source>
        <strain evidence="20 21">YIM 48858</strain>
    </source>
</reference>
<dbReference type="EC" id="2.7.13.3" evidence="3"/>
<feature type="coiled-coil region" evidence="17">
    <location>
        <begin position="330"/>
        <end position="364"/>
    </location>
</feature>